<dbReference type="EMBL" id="ML170172">
    <property type="protein sequence ID" value="TDL22999.1"/>
    <property type="molecule type" value="Genomic_DNA"/>
</dbReference>
<feature type="region of interest" description="Disordered" evidence="1">
    <location>
        <begin position="168"/>
        <end position="215"/>
    </location>
</feature>
<feature type="region of interest" description="Disordered" evidence="1">
    <location>
        <begin position="102"/>
        <end position="154"/>
    </location>
</feature>
<dbReference type="STRING" id="50990.A0A4Y7Q7W6"/>
<feature type="compositionally biased region" description="Polar residues" evidence="1">
    <location>
        <begin position="766"/>
        <end position="777"/>
    </location>
</feature>
<dbReference type="GO" id="GO:0030674">
    <property type="term" value="F:protein-macromolecule adaptor activity"/>
    <property type="evidence" value="ECO:0007669"/>
    <property type="project" value="TreeGrafter"/>
</dbReference>
<dbReference type="InterPro" id="IPR011022">
    <property type="entry name" value="Arrestin_C-like"/>
</dbReference>
<dbReference type="InterPro" id="IPR014756">
    <property type="entry name" value="Ig_E-set"/>
</dbReference>
<evidence type="ECO:0000313" key="4">
    <source>
        <dbReference type="Proteomes" id="UP000294933"/>
    </source>
</evidence>
<dbReference type="GO" id="GO:0031625">
    <property type="term" value="F:ubiquitin protein ligase binding"/>
    <property type="evidence" value="ECO:0007669"/>
    <property type="project" value="TreeGrafter"/>
</dbReference>
<feature type="region of interest" description="Disordered" evidence="1">
    <location>
        <begin position="740"/>
        <end position="788"/>
    </location>
</feature>
<dbReference type="GO" id="GO:0005886">
    <property type="term" value="C:plasma membrane"/>
    <property type="evidence" value="ECO:0007669"/>
    <property type="project" value="TreeGrafter"/>
</dbReference>
<accession>A0A4Y7Q7W6</accession>
<dbReference type="VEuPathDB" id="FungiDB:BD410DRAFT_839307"/>
<dbReference type="InterPro" id="IPR050357">
    <property type="entry name" value="Arrestin_domain-protein"/>
</dbReference>
<dbReference type="OrthoDB" id="2238745at2759"/>
<feature type="compositionally biased region" description="Polar residues" evidence="1">
    <location>
        <begin position="188"/>
        <end position="201"/>
    </location>
</feature>
<dbReference type="Pfam" id="PF00339">
    <property type="entry name" value="Arrestin_N"/>
    <property type="match status" value="1"/>
</dbReference>
<feature type="compositionally biased region" description="Low complexity" evidence="1">
    <location>
        <begin position="264"/>
        <end position="292"/>
    </location>
</feature>
<evidence type="ECO:0000259" key="2">
    <source>
        <dbReference type="SMART" id="SM01017"/>
    </source>
</evidence>
<feature type="region of interest" description="Disordered" evidence="1">
    <location>
        <begin position="356"/>
        <end position="431"/>
    </location>
</feature>
<dbReference type="InterPro" id="IPR014752">
    <property type="entry name" value="Arrestin-like_C"/>
</dbReference>
<sequence>MAPKHPKNSLVIRLTESVVFLRGSVDAAVRGRSVAQEAHGQPAMLRGLLTLTLVKPTKISSIEIKLEGKTSTSWPEGMGARRIEVSEEHSILSASTVFFRAGSSRSPSRRTRSVGPGLTLDRDDEEDSSGRDESTHVLQPRRPWAEPRSRTLSADQSMLQTDIVSHSANDAMTPPYTPTLISPAISGPSRTQSWTSNSSPSRAPDDSPGPAPSQQLEGFRNALRTELETAPIPVPLPRPRPQSYSPVSSVVPLSRRETAEDDLPSPQSRSRSPSRAPGVSRGRGSGRESAQSTAPSSPTVRSGDAMNAPAGPSRAQSQSPSVHHAFEDTRGRTPRSSRFSFAAVSSVLLDAVKDSVRVRSSSPRTRDGGMGLSRDRSPEREREEEREGGPERGRSREKGSGKEKEKDGLKLGKKLGGVIGRNGEDSGSEGWKEFRQGTYTYPISFAIPSNTPPTLHCDNGTVNYQLKATVHRPGAFTTKLTTRREVTLIACPGEDDLDESDNIVVQRQWENQMHYVIVVTGRTFPIGSVIPLHITLVPTSELKIYRITAVLEERVDYYTQFKRVARSDIPRRFELLTLRYSDKDTIPLLPLQTDYASSPLHGMIDFGLFEDSKDAEEAAATMIRGPGPWTLIKELQLPTSCGRMHFTNKNKKSNMGISHVLKIVLRVERGDDEVLDAKTGKRKLFDIVVLTPVHILSCRCNAEWTMLPRYSTFASEPHAKTQSCMCHFKRRGSTVTVDDLAPLTNGHAHPNSTPRAGPSYSPPLSRATSAQTPQTPYSAGGPLGRAVSLTPSDVESLYNRNSQFARLVAGQESELGEEPPRYDHVANIPPSIPEH</sequence>
<reference evidence="3 4" key="1">
    <citation type="submission" date="2018-06" db="EMBL/GenBank/DDBJ databases">
        <title>A transcriptomic atlas of mushroom development highlights an independent origin of complex multicellularity.</title>
        <authorList>
            <consortium name="DOE Joint Genome Institute"/>
            <person name="Krizsan K."/>
            <person name="Almasi E."/>
            <person name="Merenyi Z."/>
            <person name="Sahu N."/>
            <person name="Viragh M."/>
            <person name="Koszo T."/>
            <person name="Mondo S."/>
            <person name="Kiss B."/>
            <person name="Balint B."/>
            <person name="Kues U."/>
            <person name="Barry K."/>
            <person name="Hegedus J.C."/>
            <person name="Henrissat B."/>
            <person name="Johnson J."/>
            <person name="Lipzen A."/>
            <person name="Ohm R."/>
            <person name="Nagy I."/>
            <person name="Pangilinan J."/>
            <person name="Yan J."/>
            <person name="Xiong Y."/>
            <person name="Grigoriev I.V."/>
            <person name="Hibbett D.S."/>
            <person name="Nagy L.G."/>
        </authorList>
    </citation>
    <scope>NUCLEOTIDE SEQUENCE [LARGE SCALE GENOMIC DNA]</scope>
    <source>
        <strain evidence="3 4">SZMC22713</strain>
    </source>
</reference>
<dbReference type="GO" id="GO:0070086">
    <property type="term" value="P:ubiquitin-dependent endocytosis"/>
    <property type="evidence" value="ECO:0007669"/>
    <property type="project" value="TreeGrafter"/>
</dbReference>
<evidence type="ECO:0000313" key="3">
    <source>
        <dbReference type="EMBL" id="TDL22999.1"/>
    </source>
</evidence>
<proteinExistence type="predicted"/>
<dbReference type="PANTHER" id="PTHR11188:SF17">
    <property type="entry name" value="FI21816P1"/>
    <property type="match status" value="1"/>
</dbReference>
<feature type="domain" description="Arrestin C-terminal-like" evidence="2">
    <location>
        <begin position="509"/>
        <end position="700"/>
    </location>
</feature>
<gene>
    <name evidence="3" type="ORF">BD410DRAFT_839307</name>
</gene>
<feature type="region of interest" description="Disordered" evidence="1">
    <location>
        <begin position="810"/>
        <end position="835"/>
    </location>
</feature>
<dbReference type="Proteomes" id="UP000294933">
    <property type="component" value="Unassembled WGS sequence"/>
</dbReference>
<feature type="compositionally biased region" description="Low complexity" evidence="1">
    <location>
        <begin position="241"/>
        <end position="253"/>
    </location>
</feature>
<evidence type="ECO:0000256" key="1">
    <source>
        <dbReference type="SAM" id="MobiDB-lite"/>
    </source>
</evidence>
<feature type="region of interest" description="Disordered" evidence="1">
    <location>
        <begin position="230"/>
        <end position="337"/>
    </location>
</feature>
<name>A0A4Y7Q7W6_9AGAM</name>
<dbReference type="SMART" id="SM01017">
    <property type="entry name" value="Arrestin_C"/>
    <property type="match status" value="2"/>
</dbReference>
<dbReference type="SUPFAM" id="SSF81296">
    <property type="entry name" value="E set domains"/>
    <property type="match status" value="1"/>
</dbReference>
<keyword evidence="4" id="KW-1185">Reference proteome</keyword>
<dbReference type="InterPro" id="IPR011021">
    <property type="entry name" value="Arrestin-like_N"/>
</dbReference>
<organism evidence="3 4">
    <name type="scientific">Rickenella mellea</name>
    <dbReference type="NCBI Taxonomy" id="50990"/>
    <lineage>
        <taxon>Eukaryota</taxon>
        <taxon>Fungi</taxon>
        <taxon>Dikarya</taxon>
        <taxon>Basidiomycota</taxon>
        <taxon>Agaricomycotina</taxon>
        <taxon>Agaricomycetes</taxon>
        <taxon>Hymenochaetales</taxon>
        <taxon>Rickenellaceae</taxon>
        <taxon>Rickenella</taxon>
    </lineage>
</organism>
<dbReference type="PANTHER" id="PTHR11188">
    <property type="entry name" value="ARRESTIN DOMAIN CONTAINING PROTEIN"/>
    <property type="match status" value="1"/>
</dbReference>
<protein>
    <recommendedName>
        <fullName evidence="2">Arrestin C-terminal-like domain-containing protein</fullName>
    </recommendedName>
</protein>
<feature type="domain" description="Arrestin C-terminal-like" evidence="2">
    <location>
        <begin position="15"/>
        <end position="493"/>
    </location>
</feature>
<dbReference type="Gene3D" id="2.60.40.640">
    <property type="match status" value="2"/>
</dbReference>
<dbReference type="GO" id="GO:0005829">
    <property type="term" value="C:cytosol"/>
    <property type="evidence" value="ECO:0007669"/>
    <property type="project" value="TreeGrafter"/>
</dbReference>
<dbReference type="Pfam" id="PF02752">
    <property type="entry name" value="Arrestin_C"/>
    <property type="match status" value="1"/>
</dbReference>
<feature type="compositionally biased region" description="Basic and acidic residues" evidence="1">
    <location>
        <begin position="373"/>
        <end position="410"/>
    </location>
</feature>
<dbReference type="AlphaFoldDB" id="A0A4Y7Q7W6"/>